<organism evidence="1 2">
    <name type="scientific">Sphingobacterium wenxiniae</name>
    <dbReference type="NCBI Taxonomy" id="683125"/>
    <lineage>
        <taxon>Bacteria</taxon>
        <taxon>Pseudomonadati</taxon>
        <taxon>Bacteroidota</taxon>
        <taxon>Sphingobacteriia</taxon>
        <taxon>Sphingobacteriales</taxon>
        <taxon>Sphingobacteriaceae</taxon>
        <taxon>Sphingobacterium</taxon>
    </lineage>
</organism>
<sequence length="72" mass="8436">MENFKFEALVTEESQLKRLEKCVQKIPNVSDWQVTKYINGILLSVKAVNIRAFDILQTLQQEGFTLEQVYEE</sequence>
<gene>
    <name evidence="1" type="ORF">SAMN05660206_10539</name>
</gene>
<accession>A0A1I6SRC7</accession>
<evidence type="ECO:0000313" key="2">
    <source>
        <dbReference type="Proteomes" id="UP000198785"/>
    </source>
</evidence>
<dbReference type="AlphaFoldDB" id="A0A1I6SRC7"/>
<keyword evidence="2" id="KW-1185">Reference proteome</keyword>
<name>A0A1I6SRC7_9SPHI</name>
<dbReference type="RefSeq" id="WP_093365102.1">
    <property type="nucleotide sequence ID" value="NZ_FOZZ01000005.1"/>
</dbReference>
<proteinExistence type="predicted"/>
<protein>
    <recommendedName>
        <fullName evidence="3">HMA domain-containing protein</fullName>
    </recommendedName>
</protein>
<dbReference type="OrthoDB" id="712609at2"/>
<dbReference type="Proteomes" id="UP000198785">
    <property type="component" value="Unassembled WGS sequence"/>
</dbReference>
<evidence type="ECO:0000313" key="1">
    <source>
        <dbReference type="EMBL" id="SFS79358.1"/>
    </source>
</evidence>
<evidence type="ECO:0008006" key="3">
    <source>
        <dbReference type="Google" id="ProtNLM"/>
    </source>
</evidence>
<reference evidence="1 2" key="1">
    <citation type="submission" date="2016-10" db="EMBL/GenBank/DDBJ databases">
        <authorList>
            <person name="de Groot N.N."/>
        </authorList>
    </citation>
    <scope>NUCLEOTIDE SEQUENCE [LARGE SCALE GENOMIC DNA]</scope>
    <source>
        <strain evidence="1 2">DSM 22789</strain>
    </source>
</reference>
<dbReference type="EMBL" id="FOZZ01000005">
    <property type="protein sequence ID" value="SFS79358.1"/>
    <property type="molecule type" value="Genomic_DNA"/>
</dbReference>